<dbReference type="AlphaFoldDB" id="A0AAD5M0E5"/>
<feature type="domain" description="JmjC" evidence="2">
    <location>
        <begin position="1"/>
        <end position="131"/>
    </location>
</feature>
<gene>
    <name evidence="3" type="ORF">P43SY_011537</name>
</gene>
<evidence type="ECO:0000313" key="3">
    <source>
        <dbReference type="EMBL" id="KAJ0391308.1"/>
    </source>
</evidence>
<organism evidence="3 4">
    <name type="scientific">Pythium insidiosum</name>
    <name type="common">Pythiosis disease agent</name>
    <dbReference type="NCBI Taxonomy" id="114742"/>
    <lineage>
        <taxon>Eukaryota</taxon>
        <taxon>Sar</taxon>
        <taxon>Stramenopiles</taxon>
        <taxon>Oomycota</taxon>
        <taxon>Peronosporomycetes</taxon>
        <taxon>Pythiales</taxon>
        <taxon>Pythiaceae</taxon>
        <taxon>Pythium</taxon>
    </lineage>
</organism>
<proteinExistence type="predicted"/>
<evidence type="ECO:0000256" key="1">
    <source>
        <dbReference type="SAM" id="MobiDB-lite"/>
    </source>
</evidence>
<dbReference type="Proteomes" id="UP001209570">
    <property type="component" value="Unassembled WGS sequence"/>
</dbReference>
<dbReference type="Gene3D" id="2.60.120.650">
    <property type="entry name" value="Cupin"/>
    <property type="match status" value="1"/>
</dbReference>
<feature type="compositionally biased region" description="Basic residues" evidence="1">
    <location>
        <begin position="187"/>
        <end position="202"/>
    </location>
</feature>
<protein>
    <recommendedName>
        <fullName evidence="2">JmjC domain-containing protein</fullName>
    </recommendedName>
</protein>
<dbReference type="Pfam" id="PF02373">
    <property type="entry name" value="JmjC"/>
    <property type="match status" value="1"/>
</dbReference>
<dbReference type="EMBL" id="JAKCXM010001132">
    <property type="protein sequence ID" value="KAJ0391308.1"/>
    <property type="molecule type" value="Genomic_DNA"/>
</dbReference>
<dbReference type="SUPFAM" id="SSF51197">
    <property type="entry name" value="Clavaminate synthase-like"/>
    <property type="match status" value="1"/>
</dbReference>
<evidence type="ECO:0000313" key="4">
    <source>
        <dbReference type="Proteomes" id="UP001209570"/>
    </source>
</evidence>
<reference evidence="3" key="1">
    <citation type="submission" date="2021-12" db="EMBL/GenBank/DDBJ databases">
        <title>Prjna785345.</title>
        <authorList>
            <person name="Rujirawat T."/>
            <person name="Krajaejun T."/>
        </authorList>
    </citation>
    <scope>NUCLEOTIDE SEQUENCE</scope>
    <source>
        <strain evidence="3">Pi057C3</strain>
    </source>
</reference>
<dbReference type="InterPro" id="IPR003347">
    <property type="entry name" value="JmjC_dom"/>
</dbReference>
<dbReference type="PROSITE" id="PS51184">
    <property type="entry name" value="JMJC"/>
    <property type="match status" value="1"/>
</dbReference>
<name>A0AAD5M0E5_PYTIN</name>
<evidence type="ECO:0000259" key="2">
    <source>
        <dbReference type="PROSITE" id="PS51184"/>
    </source>
</evidence>
<keyword evidence="4" id="KW-1185">Reference proteome</keyword>
<comment type="caution">
    <text evidence="3">The sequence shown here is derived from an EMBL/GenBank/DDBJ whole genome shotgun (WGS) entry which is preliminary data.</text>
</comment>
<accession>A0AAD5M0E5</accession>
<sequence length="202" mass="21988">MPPFRVDNATIPSRWVSDYQLDGRPQDRTFVALVHFGPGFSADHIEVCAAATYGVLLQGEKHWELRRGDDTEVIRIVQHRGDTVYVPPGWVHNVTTVSDGAIIIGETKVVAGSARGLTRVATALHSTLRDPQRTPVQEAEDLCALLGVSITAKKRRRGGTGASAPAFQALEEAAARTAGGSRARQKDGRRKRKKLFGRKARG</sequence>
<feature type="region of interest" description="Disordered" evidence="1">
    <location>
        <begin position="175"/>
        <end position="202"/>
    </location>
</feature>